<protein>
    <submittedName>
        <fullName evidence="1">AGAP007842-PA</fullName>
    </submittedName>
</protein>
<reference evidence="1" key="2">
    <citation type="submission" date="2002-03" db="EMBL/GenBank/DDBJ databases">
        <authorList>
            <consortium name="The Anopheles Genome Sequencing Consortium"/>
        </authorList>
    </citation>
    <scope>NUCLEOTIDE SEQUENCE</scope>
    <source>
        <strain evidence="1">PEST</strain>
    </source>
</reference>
<accession>A0NF96</accession>
<evidence type="ECO:0000313" key="1">
    <source>
        <dbReference type="EMBL" id="EAU76392.1"/>
    </source>
</evidence>
<reference evidence="1" key="3">
    <citation type="journal article" date="2004" name="Trends Parasitol.">
        <title>The Anopheles gambiae genome: an update.</title>
        <authorList>
            <person name="Mongin E."/>
            <person name="Louis C."/>
            <person name="Holt R.A."/>
            <person name="Birney E."/>
            <person name="Collins F.H."/>
        </authorList>
    </citation>
    <scope>NUCLEOTIDE SEQUENCE</scope>
    <source>
        <strain evidence="1">PEST</strain>
    </source>
</reference>
<dbReference type="HOGENOM" id="CLU_3227315_0_0_1"/>
<reference evidence="1" key="1">
    <citation type="journal article" date="2002" name="Science">
        <title>The genome sequence of the malaria mosquito Anopheles gambiae.</title>
        <authorList>
            <person name="Holt R.A."/>
            <person name="Subramanian G.M."/>
            <person name="Halpern A."/>
            <person name="Sutton G.G."/>
            <person name="Charlab R."/>
            <person name="Nusskern D.R."/>
            <person name="Wincker P."/>
            <person name="Clark A.G."/>
            <person name="Ribeiro J.M."/>
            <person name="Wides R."/>
            <person name="Salzberg S.L."/>
            <person name="Loftus B."/>
            <person name="Yandell M."/>
            <person name="Majoros W.H."/>
            <person name="Rusch D.B."/>
            <person name="Lai Z."/>
            <person name="Kraft C.L."/>
            <person name="Abril J.F."/>
            <person name="Anthouard V."/>
            <person name="Arensburger P."/>
            <person name="Atkinson P.W."/>
            <person name="Baden H."/>
            <person name="de Berardinis V."/>
            <person name="Baldwin D."/>
            <person name="Benes V."/>
            <person name="Biedler J."/>
            <person name="Blass C."/>
            <person name="Bolanos R."/>
            <person name="Boscus D."/>
            <person name="Barnstead M."/>
            <person name="Cai S."/>
            <person name="Center A."/>
            <person name="Chaturverdi K."/>
            <person name="Christophides G.K."/>
            <person name="Chrystal M.A."/>
            <person name="Clamp M."/>
            <person name="Cravchik A."/>
            <person name="Curwen V."/>
            <person name="Dana A."/>
            <person name="Delcher A."/>
            <person name="Dew I."/>
            <person name="Evans C.A."/>
            <person name="Flanigan M."/>
            <person name="Grundschober-Freimoser A."/>
            <person name="Friedli L."/>
            <person name="Gu Z."/>
            <person name="Guan P."/>
            <person name="Guigo R."/>
            <person name="Hillenmeyer M.E."/>
            <person name="Hladun S.L."/>
            <person name="Hogan J.R."/>
            <person name="Hong Y.S."/>
            <person name="Hoover J."/>
            <person name="Jaillon O."/>
            <person name="Ke Z."/>
            <person name="Kodira C."/>
            <person name="Kokoza E."/>
            <person name="Koutsos A."/>
            <person name="Letunic I."/>
            <person name="Levitsky A."/>
            <person name="Liang Y."/>
            <person name="Lin J.J."/>
            <person name="Lobo N.F."/>
            <person name="Lopez J.R."/>
            <person name="Malek J.A."/>
            <person name="McIntosh T.C."/>
            <person name="Meister S."/>
            <person name="Miller J."/>
            <person name="Mobarry C."/>
            <person name="Mongin E."/>
            <person name="Murphy S.D."/>
            <person name="O'Brochta D.A."/>
            <person name="Pfannkoch C."/>
            <person name="Qi R."/>
            <person name="Regier M.A."/>
            <person name="Remington K."/>
            <person name="Shao H."/>
            <person name="Sharakhova M.V."/>
            <person name="Sitter C.D."/>
            <person name="Shetty J."/>
            <person name="Smith T.J."/>
            <person name="Strong R."/>
            <person name="Sun J."/>
            <person name="Thomasova D."/>
            <person name="Ton L.Q."/>
            <person name="Topalis P."/>
            <person name="Tu Z."/>
            <person name="Unger M.F."/>
            <person name="Walenz B."/>
            <person name="Wang A."/>
            <person name="Wang J."/>
            <person name="Wang M."/>
            <person name="Wang X."/>
            <person name="Woodford K.J."/>
            <person name="Wortman J.R."/>
            <person name="Wu M."/>
            <person name="Yao A."/>
            <person name="Zdobnov E.M."/>
            <person name="Zhang H."/>
            <person name="Zhao Q."/>
            <person name="Zhao S."/>
            <person name="Zhu S.C."/>
            <person name="Zhimulev I."/>
            <person name="Coluzzi M."/>
            <person name="della Torre A."/>
            <person name="Roth C.W."/>
            <person name="Louis C."/>
            <person name="Kalush F."/>
            <person name="Mural R.J."/>
            <person name="Myers E.W."/>
            <person name="Adams M.D."/>
            <person name="Smith H.O."/>
            <person name="Broder S."/>
            <person name="Gardner M.J."/>
            <person name="Fraser C.M."/>
            <person name="Birney E."/>
            <person name="Bork P."/>
            <person name="Brey P.T."/>
            <person name="Venter J.C."/>
            <person name="Weissenbach J."/>
            <person name="Kafatos F.C."/>
            <person name="Collins F.H."/>
            <person name="Hoffman S.L."/>
        </authorList>
    </citation>
    <scope>NUCLEOTIDE SEQUENCE [LARGE SCALE GENOMIC DNA]</scope>
    <source>
        <strain evidence="1">PEST</strain>
    </source>
</reference>
<reference evidence="1" key="5">
    <citation type="submission" date="2011-05" db="EMBL/GenBank/DDBJ databases">
        <authorList>
            <consortium name="VectorBase"/>
        </authorList>
    </citation>
    <scope>NUCLEOTIDE SEQUENCE</scope>
    <source>
        <strain evidence="1">PEST</strain>
    </source>
</reference>
<dbReference type="AlphaFoldDB" id="A0NF96"/>
<dbReference type="EMBL" id="AAAB01008964">
    <property type="protein sequence ID" value="EAU76392.1"/>
    <property type="molecule type" value="Genomic_DNA"/>
</dbReference>
<reference evidence="1" key="4">
    <citation type="journal article" date="2007" name="Genome Biol.">
        <title>Update of the Anopheles gambiae PEST genome assembly.</title>
        <authorList>
            <person name="Sharakhova M.V."/>
            <person name="Hammond M.P."/>
            <person name="Lobo N.F."/>
            <person name="Krzywinski J."/>
            <person name="Unger M.F."/>
            <person name="Hillenmeyer M.E."/>
            <person name="Bruggner R.V."/>
            <person name="Birney E."/>
            <person name="Collins F.H."/>
        </authorList>
    </citation>
    <scope>NUCLEOTIDE SEQUENCE</scope>
    <source>
        <strain evidence="1">PEST</strain>
    </source>
</reference>
<gene>
    <name evidence="1" type="ORF">AgaP_AGAP007842</name>
</gene>
<dbReference type="PaxDb" id="7165-AGAP007842-PA"/>
<proteinExistence type="predicted"/>
<feature type="non-terminal residue" evidence="1">
    <location>
        <position position="44"/>
    </location>
</feature>
<sequence>MQYGAVCRHSVSPKSLCVCVCVFPYRRPSSRFVSILVRSLCSTH</sequence>
<name>A0NF96_ANOGA</name>
<comment type="caution">
    <text evidence="1">The sequence shown here is derived from an EMBL/GenBank/DDBJ whole genome shotgun (WGS) entry which is preliminary data.</text>
</comment>
<organism evidence="1">
    <name type="scientific">Anopheles gambiae</name>
    <name type="common">African malaria mosquito</name>
    <dbReference type="NCBI Taxonomy" id="7165"/>
    <lineage>
        <taxon>Eukaryota</taxon>
        <taxon>Metazoa</taxon>
        <taxon>Ecdysozoa</taxon>
        <taxon>Arthropoda</taxon>
        <taxon>Hexapoda</taxon>
        <taxon>Insecta</taxon>
        <taxon>Pterygota</taxon>
        <taxon>Neoptera</taxon>
        <taxon>Endopterygota</taxon>
        <taxon>Diptera</taxon>
        <taxon>Nematocera</taxon>
        <taxon>Culicoidea</taxon>
        <taxon>Culicidae</taxon>
        <taxon>Anophelinae</taxon>
        <taxon>Anopheles</taxon>
    </lineage>
</organism>